<dbReference type="EMBL" id="CP138327">
    <property type="protein sequence ID" value="WXU00317.1"/>
    <property type="molecule type" value="Genomic_DNA"/>
</dbReference>
<proteinExistence type="predicted"/>
<evidence type="ECO:0000313" key="1">
    <source>
        <dbReference type="EMBL" id="WXU00317.1"/>
    </source>
</evidence>
<name>A0AAU6PH07_9GAMM</name>
<dbReference type="Gene3D" id="1.10.1220.10">
    <property type="entry name" value="Met repressor-like"/>
    <property type="match status" value="1"/>
</dbReference>
<dbReference type="CDD" id="cd21631">
    <property type="entry name" value="RHH_CopG_NikR-like"/>
    <property type="match status" value="1"/>
</dbReference>
<gene>
    <name evidence="1" type="ORF">Ctma_1030</name>
</gene>
<dbReference type="AlphaFoldDB" id="A0AAU6PH07"/>
<dbReference type="InterPro" id="IPR013321">
    <property type="entry name" value="Arc_rbn_hlx_hlx"/>
</dbReference>
<accession>A0AAU6PH07</accession>
<organism evidence="1">
    <name type="scientific">Catillopecten margaritatus gill symbiont</name>
    <dbReference type="NCBI Taxonomy" id="3083288"/>
    <lineage>
        <taxon>Bacteria</taxon>
        <taxon>Pseudomonadati</taxon>
        <taxon>Pseudomonadota</taxon>
        <taxon>Gammaproteobacteria</taxon>
        <taxon>sulfur-oxidizing symbionts</taxon>
    </lineage>
</organism>
<dbReference type="GO" id="GO:0006355">
    <property type="term" value="P:regulation of DNA-templated transcription"/>
    <property type="evidence" value="ECO:0007669"/>
    <property type="project" value="InterPro"/>
</dbReference>
<evidence type="ECO:0008006" key="2">
    <source>
        <dbReference type="Google" id="ProtNLM"/>
    </source>
</evidence>
<sequence length="105" mass="12313">MKTITLKTQDDFFNQINEMALEEHISKSALIRKAITDYRKKNERAKNIKQMQDSARREVADGRMFKEMQVFDNALMDGLQEESLKGWVSDDIIKQTMDNLKLSKK</sequence>
<protein>
    <recommendedName>
        <fullName evidence="2">Ribbon-helix-helix protein CopG domain-containing protein</fullName>
    </recommendedName>
</protein>
<reference evidence="1" key="1">
    <citation type="submission" date="2023-10" db="EMBL/GenBank/DDBJ databases">
        <title>The first scallop-associated chemosynthetic bacterial symbiont.</title>
        <authorList>
            <person name="Lin Y.-T."/>
            <person name="Sun J."/>
            <person name="Ip J.C.-H."/>
            <person name="He X."/>
            <person name="Gao Z.-M."/>
            <person name="Perez M."/>
            <person name="Xu T."/>
            <person name="Qian P.-Y."/>
            <person name="Qiu J.-W."/>
        </authorList>
    </citation>
    <scope>NUCLEOTIDE SEQUENCE</scope>
    <source>
        <strain evidence="1">Gill1</strain>
    </source>
</reference>